<dbReference type="EMBL" id="CP098023">
    <property type="protein sequence ID" value="WKD48612.1"/>
    <property type="molecule type" value="Genomic_DNA"/>
</dbReference>
<reference evidence="2 3" key="1">
    <citation type="submission" date="2022-05" db="EMBL/GenBank/DDBJ databases">
        <title>Microbulbifer sp. nov., isolated from sponge.</title>
        <authorList>
            <person name="Gao L."/>
        </authorList>
    </citation>
    <scope>NUCLEOTIDE SEQUENCE [LARGE SCALE GENOMIC DNA]</scope>
    <source>
        <strain evidence="2 3">MI-G</strain>
    </source>
</reference>
<dbReference type="NCBIfam" id="NF033429">
    <property type="entry name" value="ImuA_translesion"/>
    <property type="match status" value="1"/>
</dbReference>
<protein>
    <submittedName>
        <fullName evidence="2">Translesion DNA synthesis-associated protein ImuA</fullName>
    </submittedName>
</protein>
<dbReference type="PIRSF" id="PIRSF037290">
    <property type="entry name" value="UCP037290"/>
    <property type="match status" value="1"/>
</dbReference>
<dbReference type="PANTHER" id="PTHR35369:SF3">
    <property type="entry name" value="TRANSLESION DNA SYNTHESIS-ASSOCIATED PROTEIN IMUA"/>
    <property type="match status" value="1"/>
</dbReference>
<dbReference type="InterPro" id="IPR027417">
    <property type="entry name" value="P-loop_NTPase"/>
</dbReference>
<proteinExistence type="predicted"/>
<organism evidence="2 3">
    <name type="scientific">Microbulbifer spongiae</name>
    <dbReference type="NCBI Taxonomy" id="2944933"/>
    <lineage>
        <taxon>Bacteria</taxon>
        <taxon>Pseudomonadati</taxon>
        <taxon>Pseudomonadota</taxon>
        <taxon>Gammaproteobacteria</taxon>
        <taxon>Cellvibrionales</taxon>
        <taxon>Microbulbiferaceae</taxon>
        <taxon>Microbulbifer</taxon>
    </lineage>
</organism>
<dbReference type="RefSeq" id="WP_301414379.1">
    <property type="nucleotide sequence ID" value="NZ_CP098023.1"/>
</dbReference>
<evidence type="ECO:0000313" key="2">
    <source>
        <dbReference type="EMBL" id="WKD48612.1"/>
    </source>
</evidence>
<dbReference type="InterPro" id="IPR017166">
    <property type="entry name" value="UCP037290"/>
</dbReference>
<dbReference type="Proteomes" id="UP001321520">
    <property type="component" value="Chromosome"/>
</dbReference>
<dbReference type="Gene3D" id="3.40.50.300">
    <property type="entry name" value="P-loop containing nucleotide triphosphate hydrolases"/>
    <property type="match status" value="1"/>
</dbReference>
<gene>
    <name evidence="2" type="primary">imuA</name>
    <name evidence="2" type="ORF">M8T91_11850</name>
</gene>
<sequence>MDSAITLQQGCNLNSQPAYRAMDGDSPLTTNVRERTAVPTGYASLDALLPQCGWPLGTSTELLPGEAGIGEFSLLLPTLARLTRRGEQVLLVNPPWTPFAPALARSGIALDKLWLVHPRGPQDTRWAIEQSLCSGSCAALVSWQGHHTFTVKHLQRLQLAARSGNCLHFHFRPHTESLSPSPAGLRLQLHSDGERLVLEQLQQPGAASGQRLYLARAAHPAGPAQSLH</sequence>
<keyword evidence="3" id="KW-1185">Reference proteome</keyword>
<dbReference type="PANTHER" id="PTHR35369">
    <property type="entry name" value="BLR3025 PROTEIN-RELATED"/>
    <property type="match status" value="1"/>
</dbReference>
<dbReference type="InterPro" id="IPR047610">
    <property type="entry name" value="ImuA_translesion"/>
</dbReference>
<dbReference type="InterPro" id="IPR050356">
    <property type="entry name" value="SulA_CellDiv_inhibitor"/>
</dbReference>
<dbReference type="SUPFAM" id="SSF52540">
    <property type="entry name" value="P-loop containing nucleoside triphosphate hydrolases"/>
    <property type="match status" value="1"/>
</dbReference>
<accession>A0ABY9E7G9</accession>
<name>A0ABY9E7G9_9GAMM</name>
<evidence type="ECO:0000313" key="3">
    <source>
        <dbReference type="Proteomes" id="UP001321520"/>
    </source>
</evidence>
<keyword evidence="1" id="KW-0227">DNA damage</keyword>
<evidence type="ECO:0000256" key="1">
    <source>
        <dbReference type="ARBA" id="ARBA00022763"/>
    </source>
</evidence>